<organism evidence="1">
    <name type="scientific">viral metagenome</name>
    <dbReference type="NCBI Taxonomy" id="1070528"/>
    <lineage>
        <taxon>unclassified sequences</taxon>
        <taxon>metagenomes</taxon>
        <taxon>organismal metagenomes</taxon>
    </lineage>
</organism>
<name>A0A6C0KTU7_9ZZZZ</name>
<protein>
    <recommendedName>
        <fullName evidence="2">NET domain-containing protein</fullName>
    </recommendedName>
</protein>
<dbReference type="AlphaFoldDB" id="A0A6C0KTU7"/>
<evidence type="ECO:0000313" key="1">
    <source>
        <dbReference type="EMBL" id="QHU21385.1"/>
    </source>
</evidence>
<evidence type="ECO:0008006" key="2">
    <source>
        <dbReference type="Google" id="ProtNLM"/>
    </source>
</evidence>
<sequence>MDINELNTIRDKIELMPKFNQVEVLRILSKHSIVTLNENKYGVHINLTDLSENIIEELKIYIKYVNTQELNLNEMEKQKEEFKNTFFGKDNKDNQTKISKNAAITA</sequence>
<accession>A0A6C0KTU7</accession>
<proteinExistence type="predicted"/>
<reference evidence="1" key="1">
    <citation type="journal article" date="2020" name="Nature">
        <title>Giant virus diversity and host interactions through global metagenomics.</title>
        <authorList>
            <person name="Schulz F."/>
            <person name="Roux S."/>
            <person name="Paez-Espino D."/>
            <person name="Jungbluth S."/>
            <person name="Walsh D.A."/>
            <person name="Denef V.J."/>
            <person name="McMahon K.D."/>
            <person name="Konstantinidis K.T."/>
            <person name="Eloe-Fadrosh E.A."/>
            <person name="Kyrpides N.C."/>
            <person name="Woyke T."/>
        </authorList>
    </citation>
    <scope>NUCLEOTIDE SEQUENCE</scope>
    <source>
        <strain evidence="1">GVMAG-S-3300013094-109</strain>
    </source>
</reference>
<dbReference type="EMBL" id="MN740989">
    <property type="protein sequence ID" value="QHU21385.1"/>
    <property type="molecule type" value="Genomic_DNA"/>
</dbReference>